<dbReference type="EMBL" id="OMKW01000004">
    <property type="protein sequence ID" value="SPF31004.1"/>
    <property type="molecule type" value="Genomic_DNA"/>
</dbReference>
<keyword evidence="1" id="KW-0732">Signal</keyword>
<evidence type="ECO:0000313" key="2">
    <source>
        <dbReference type="EMBL" id="SPF31004.1"/>
    </source>
</evidence>
<sequence>MRSPAYLVAFAMVLSSAVWAYSVNSDTKDGLREIERLQTRIAAEREALDVLRVEWAFLNRPQRLDRLVAMHFDELGLIPLDPQHFGGMQMVAYPTEVPSALPDVLARADRNQFQLPMTVQEVVAFNGYEP</sequence>
<gene>
    <name evidence="2" type="ORF">POI8812_03354</name>
</gene>
<accession>A0A2R8AFJ0</accession>
<dbReference type="RefSeq" id="WP_108783683.1">
    <property type="nucleotide sequence ID" value="NZ_OMKW01000004.1"/>
</dbReference>
<evidence type="ECO:0000256" key="1">
    <source>
        <dbReference type="SAM" id="SignalP"/>
    </source>
</evidence>
<keyword evidence="3" id="KW-1185">Reference proteome</keyword>
<dbReference type="OrthoDB" id="7165680at2"/>
<evidence type="ECO:0008006" key="4">
    <source>
        <dbReference type="Google" id="ProtNLM"/>
    </source>
</evidence>
<feature type="signal peptide" evidence="1">
    <location>
        <begin position="1"/>
        <end position="20"/>
    </location>
</feature>
<proteinExistence type="predicted"/>
<dbReference type="AlphaFoldDB" id="A0A2R8AFJ0"/>
<dbReference type="Proteomes" id="UP000244932">
    <property type="component" value="Unassembled WGS sequence"/>
</dbReference>
<name>A0A2R8AFJ0_9RHOB</name>
<protein>
    <recommendedName>
        <fullName evidence="4">Cell division protein FtsL</fullName>
    </recommendedName>
</protein>
<organism evidence="2 3">
    <name type="scientific">Pontivivens insulae</name>
    <dbReference type="NCBI Taxonomy" id="1639689"/>
    <lineage>
        <taxon>Bacteria</taxon>
        <taxon>Pseudomonadati</taxon>
        <taxon>Pseudomonadota</taxon>
        <taxon>Alphaproteobacteria</taxon>
        <taxon>Rhodobacterales</taxon>
        <taxon>Paracoccaceae</taxon>
        <taxon>Pontivivens</taxon>
    </lineage>
</organism>
<feature type="chain" id="PRO_5015311214" description="Cell division protein FtsL" evidence="1">
    <location>
        <begin position="21"/>
        <end position="130"/>
    </location>
</feature>
<reference evidence="2 3" key="1">
    <citation type="submission" date="2018-03" db="EMBL/GenBank/DDBJ databases">
        <authorList>
            <person name="Keele B.F."/>
        </authorList>
    </citation>
    <scope>NUCLEOTIDE SEQUENCE [LARGE SCALE GENOMIC DNA]</scope>
    <source>
        <strain evidence="2 3">CeCT 8812</strain>
    </source>
</reference>
<evidence type="ECO:0000313" key="3">
    <source>
        <dbReference type="Proteomes" id="UP000244932"/>
    </source>
</evidence>